<dbReference type="EMBL" id="JAWDKA010000004">
    <property type="protein sequence ID" value="MDV0441773.1"/>
    <property type="molecule type" value="Genomic_DNA"/>
</dbReference>
<gene>
    <name evidence="3 8" type="primary">grpE</name>
    <name evidence="8" type="ORF">McpAg1_09830</name>
</gene>
<feature type="compositionally biased region" description="Basic and acidic residues" evidence="7">
    <location>
        <begin position="1"/>
        <end position="15"/>
    </location>
</feature>
<name>A0AAE4MDK7_9EURY</name>
<dbReference type="Pfam" id="PF01025">
    <property type="entry name" value="GrpE"/>
    <property type="match status" value="1"/>
</dbReference>
<evidence type="ECO:0000256" key="5">
    <source>
        <dbReference type="RuleBase" id="RU004478"/>
    </source>
</evidence>
<comment type="subcellular location">
    <subcellularLocation>
        <location evidence="3">Cytoplasm</location>
    </subcellularLocation>
</comment>
<reference evidence="8" key="1">
    <citation type="submission" date="2023-06" db="EMBL/GenBank/DDBJ databases">
        <title>Genome sequence of Methancorpusculaceae sp. Ag1.</title>
        <authorList>
            <person name="Protasov E."/>
            <person name="Platt K."/>
            <person name="Poehlein A."/>
            <person name="Daniel R."/>
            <person name="Brune A."/>
        </authorList>
    </citation>
    <scope>NUCLEOTIDE SEQUENCE</scope>
    <source>
        <strain evidence="8">Ag1</strain>
    </source>
</reference>
<evidence type="ECO:0000256" key="7">
    <source>
        <dbReference type="SAM" id="MobiDB-lite"/>
    </source>
</evidence>
<comment type="similarity">
    <text evidence="1 3 5">Belongs to the GrpE family.</text>
</comment>
<feature type="region of interest" description="Disordered" evidence="7">
    <location>
        <begin position="1"/>
        <end position="26"/>
    </location>
</feature>
<proteinExistence type="inferred from homology"/>
<evidence type="ECO:0000313" key="8">
    <source>
        <dbReference type="EMBL" id="MDV0441773.1"/>
    </source>
</evidence>
<dbReference type="PANTHER" id="PTHR21237:SF23">
    <property type="entry name" value="GRPE PROTEIN HOMOLOG, MITOCHONDRIAL"/>
    <property type="match status" value="1"/>
</dbReference>
<keyword evidence="2 3" id="KW-0143">Chaperone</keyword>
<dbReference type="CDD" id="cd00446">
    <property type="entry name" value="GrpE"/>
    <property type="match status" value="1"/>
</dbReference>
<evidence type="ECO:0000313" key="9">
    <source>
        <dbReference type="Proteomes" id="UP001273136"/>
    </source>
</evidence>
<dbReference type="RefSeq" id="WP_338094176.1">
    <property type="nucleotide sequence ID" value="NZ_JAWDKA010000004.1"/>
</dbReference>
<keyword evidence="9" id="KW-1185">Reference proteome</keyword>
<dbReference type="AlphaFoldDB" id="A0AAE4MDK7"/>
<dbReference type="PROSITE" id="PS01071">
    <property type="entry name" value="GRPE"/>
    <property type="match status" value="1"/>
</dbReference>
<evidence type="ECO:0000256" key="2">
    <source>
        <dbReference type="ARBA" id="ARBA00023186"/>
    </source>
</evidence>
<dbReference type="HAMAP" id="MF_01151">
    <property type="entry name" value="GrpE"/>
    <property type="match status" value="1"/>
</dbReference>
<dbReference type="PRINTS" id="PR00773">
    <property type="entry name" value="GRPEPROTEIN"/>
</dbReference>
<protein>
    <recommendedName>
        <fullName evidence="3 4">Protein GrpE</fullName>
    </recommendedName>
    <alternativeName>
        <fullName evidence="3">HSP-70 cofactor</fullName>
    </alternativeName>
</protein>
<accession>A0AAE4MDK7</accession>
<evidence type="ECO:0000256" key="3">
    <source>
        <dbReference type="HAMAP-Rule" id="MF_01151"/>
    </source>
</evidence>
<feature type="coiled-coil region" evidence="6">
    <location>
        <begin position="31"/>
        <end position="58"/>
    </location>
</feature>
<keyword evidence="3" id="KW-0963">Cytoplasm</keyword>
<dbReference type="InterPro" id="IPR013805">
    <property type="entry name" value="GrpE_CC"/>
</dbReference>
<dbReference type="InterPro" id="IPR000740">
    <property type="entry name" value="GrpE"/>
</dbReference>
<evidence type="ECO:0000256" key="1">
    <source>
        <dbReference type="ARBA" id="ARBA00009054"/>
    </source>
</evidence>
<dbReference type="Gene3D" id="3.90.20.20">
    <property type="match status" value="1"/>
</dbReference>
<sequence length="173" mass="19481">MEKKTAAPEDPKPVEEETPVTTVEETPVDPIAELTKKCDEANDRYLRLVAEFENYKKRNQRDAENTIRYANEKFARDMVDVLDNFERALKGGDDDLRAGLEQIHKLYLAVLSRNGVEPMNAEGKKFDPINHEAVAHIPSDAPEGVIVDEAIRGYLMHDKVLRHAKVAVSAGKQ</sequence>
<comment type="function">
    <text evidence="3 4">Participates actively in the response to hyperosmotic and heat shock by preventing the aggregation of stress-denatured proteins, in association with DnaK and GrpE. It is the nucleotide exchange factor for DnaK and may function as a thermosensor. Unfolded proteins bind initially to DnaJ; upon interaction with the DnaJ-bound protein, DnaK hydrolyzes its bound ATP, resulting in the formation of a stable complex. GrpE releases ADP from DnaK; ATP binding to DnaK triggers the release of the substrate protein, thus completing the reaction cycle. Several rounds of ATP-dependent interactions between DnaJ, DnaK and GrpE are required for fully efficient folding.</text>
</comment>
<dbReference type="GO" id="GO:0051087">
    <property type="term" value="F:protein-folding chaperone binding"/>
    <property type="evidence" value="ECO:0007669"/>
    <property type="project" value="InterPro"/>
</dbReference>
<dbReference type="GO" id="GO:0051082">
    <property type="term" value="F:unfolded protein binding"/>
    <property type="evidence" value="ECO:0007669"/>
    <property type="project" value="TreeGrafter"/>
</dbReference>
<dbReference type="Proteomes" id="UP001273136">
    <property type="component" value="Unassembled WGS sequence"/>
</dbReference>
<evidence type="ECO:0000256" key="4">
    <source>
        <dbReference type="RuleBase" id="RU000639"/>
    </source>
</evidence>
<dbReference type="PANTHER" id="PTHR21237">
    <property type="entry name" value="GRPE PROTEIN"/>
    <property type="match status" value="1"/>
</dbReference>
<dbReference type="GO" id="GO:0005737">
    <property type="term" value="C:cytoplasm"/>
    <property type="evidence" value="ECO:0007669"/>
    <property type="project" value="UniProtKB-SubCell"/>
</dbReference>
<dbReference type="GO" id="GO:0006457">
    <property type="term" value="P:protein folding"/>
    <property type="evidence" value="ECO:0007669"/>
    <property type="project" value="InterPro"/>
</dbReference>
<organism evidence="8 9">
    <name type="scientific">Methanorbis furvi</name>
    <dbReference type="NCBI Taxonomy" id="3028299"/>
    <lineage>
        <taxon>Archaea</taxon>
        <taxon>Methanobacteriati</taxon>
        <taxon>Methanobacteriota</taxon>
        <taxon>Stenosarchaea group</taxon>
        <taxon>Methanomicrobia</taxon>
        <taxon>Methanomicrobiales</taxon>
        <taxon>Methanocorpusculaceae</taxon>
        <taxon>Methanorbis</taxon>
    </lineage>
</organism>
<keyword evidence="3 4" id="KW-0346">Stress response</keyword>
<dbReference type="GO" id="GO:0042803">
    <property type="term" value="F:protein homodimerization activity"/>
    <property type="evidence" value="ECO:0007669"/>
    <property type="project" value="InterPro"/>
</dbReference>
<dbReference type="SUPFAM" id="SSF51064">
    <property type="entry name" value="Head domain of nucleotide exchange factor GrpE"/>
    <property type="match status" value="1"/>
</dbReference>
<dbReference type="Gene3D" id="2.30.22.10">
    <property type="entry name" value="Head domain of nucleotide exchange factor GrpE"/>
    <property type="match status" value="1"/>
</dbReference>
<keyword evidence="6" id="KW-0175">Coiled coil</keyword>
<dbReference type="GO" id="GO:0000774">
    <property type="term" value="F:adenyl-nucleotide exchange factor activity"/>
    <property type="evidence" value="ECO:0007669"/>
    <property type="project" value="InterPro"/>
</dbReference>
<dbReference type="SUPFAM" id="SSF58014">
    <property type="entry name" value="Coiled-coil domain of nucleotide exchange factor GrpE"/>
    <property type="match status" value="1"/>
</dbReference>
<evidence type="ECO:0000256" key="6">
    <source>
        <dbReference type="SAM" id="Coils"/>
    </source>
</evidence>
<comment type="caution">
    <text evidence="8">The sequence shown here is derived from an EMBL/GenBank/DDBJ whole genome shotgun (WGS) entry which is preliminary data.</text>
</comment>
<comment type="subunit">
    <text evidence="3">Homodimer.</text>
</comment>
<dbReference type="InterPro" id="IPR009012">
    <property type="entry name" value="GrpE_head"/>
</dbReference>